<keyword evidence="2" id="KW-1185">Reference proteome</keyword>
<accession>A0ACC0WUC5</accession>
<reference evidence="1 2" key="1">
    <citation type="journal article" date="2022" name="bioRxiv">
        <title>The genome of the oomycete Peronosclerospora sorghi, a cosmopolitan pathogen of maize and sorghum, is inflated with dispersed pseudogenes.</title>
        <authorList>
            <person name="Fletcher K."/>
            <person name="Martin F."/>
            <person name="Isakeit T."/>
            <person name="Cavanaugh K."/>
            <person name="Magill C."/>
            <person name="Michelmore R."/>
        </authorList>
    </citation>
    <scope>NUCLEOTIDE SEQUENCE [LARGE SCALE GENOMIC DNA]</scope>
    <source>
        <strain evidence="1">P6</strain>
    </source>
</reference>
<comment type="caution">
    <text evidence="1">The sequence shown here is derived from an EMBL/GenBank/DDBJ whole genome shotgun (WGS) entry which is preliminary data.</text>
</comment>
<gene>
    <name evidence="1" type="ORF">PsorP6_001889</name>
</gene>
<dbReference type="EMBL" id="CM047580">
    <property type="protein sequence ID" value="KAI9922305.1"/>
    <property type="molecule type" value="Genomic_DNA"/>
</dbReference>
<organism evidence="1 2">
    <name type="scientific">Peronosclerospora sorghi</name>
    <dbReference type="NCBI Taxonomy" id="230839"/>
    <lineage>
        <taxon>Eukaryota</taxon>
        <taxon>Sar</taxon>
        <taxon>Stramenopiles</taxon>
        <taxon>Oomycota</taxon>
        <taxon>Peronosporomycetes</taxon>
        <taxon>Peronosporales</taxon>
        <taxon>Peronosporaceae</taxon>
        <taxon>Peronosclerospora</taxon>
    </lineage>
</organism>
<sequence>MTQQEWELPKKGVATVLACVDDQDIAARYYAVRTLNNMLIHCTEALLPKLISDKTIAAMQSLGIGRARNCTWTYVALRTSITEAFAHVHRHVLTPSSSAPLSSRLKRSIALYFAKPEHLNAVWRGVGTQGSMDLTIASLNIVNAFLDMKVSRDSEAEYDAIKSSRTLLLERIVTASSIQKAMEMDR</sequence>
<evidence type="ECO:0000313" key="2">
    <source>
        <dbReference type="Proteomes" id="UP001163321"/>
    </source>
</evidence>
<protein>
    <submittedName>
        <fullName evidence="1">Uncharacterized protein</fullName>
    </submittedName>
</protein>
<evidence type="ECO:0000313" key="1">
    <source>
        <dbReference type="EMBL" id="KAI9922305.1"/>
    </source>
</evidence>
<name>A0ACC0WUC5_9STRA</name>
<proteinExistence type="predicted"/>
<dbReference type="Proteomes" id="UP001163321">
    <property type="component" value="Chromosome 1"/>
</dbReference>